<keyword evidence="5" id="KW-1185">Reference proteome</keyword>
<dbReference type="Proteomes" id="UP000763557">
    <property type="component" value="Unassembled WGS sequence"/>
</dbReference>
<evidence type="ECO:0000313" key="5">
    <source>
        <dbReference type="Proteomes" id="UP000763557"/>
    </source>
</evidence>
<reference evidence="4 5" key="1">
    <citation type="submission" date="2020-01" db="EMBL/GenBank/DDBJ databases">
        <title>Kibdelosporangium persica a novel Actinomycetes from a hot desert in Iran.</title>
        <authorList>
            <person name="Safaei N."/>
            <person name="Zaburannyi N."/>
            <person name="Mueller R."/>
            <person name="Wink J."/>
        </authorList>
    </citation>
    <scope>NUCLEOTIDE SEQUENCE [LARGE SCALE GENOMIC DNA]</scope>
    <source>
        <strain evidence="4 5">4NS15</strain>
    </source>
</reference>
<evidence type="ECO:0000256" key="2">
    <source>
        <dbReference type="ARBA" id="ARBA00023002"/>
    </source>
</evidence>
<evidence type="ECO:0000256" key="3">
    <source>
        <dbReference type="RuleBase" id="RU000363"/>
    </source>
</evidence>
<comment type="similarity">
    <text evidence="1 3">Belongs to the short-chain dehydrogenases/reductases (SDR) family.</text>
</comment>
<dbReference type="PROSITE" id="PS00061">
    <property type="entry name" value="ADH_SHORT"/>
    <property type="match status" value="1"/>
</dbReference>
<sequence length="264" mass="28267">MEFGGRHVLITGAASGIGAALADRFAKEGPRGITVVDKDFSGVRETASRVDGLAIEADVGRESEIRRVIAEAEHRSGPIDLFFSNAGVPLPVGGVDVPDDGWQSLWNVHVMAHIWAMRALLPAMIERGEGYLVNTASAAGLVMTPGAAPYTVTKHAALALAESYAVMYSHTGVRFSCLCPGLVETPLMETVDDDPVGRAVRMGMGEHGLDPTVVADIAVRGLIEERFLIQTHPDAIVPAARLRAVEPEVYLEAMQELWFAAQRS</sequence>
<accession>A0ABX2EVQ4</accession>
<dbReference type="PANTHER" id="PTHR24322">
    <property type="entry name" value="PKSB"/>
    <property type="match status" value="1"/>
</dbReference>
<gene>
    <name evidence="4" type="ORF">GC106_3010</name>
</gene>
<dbReference type="CDD" id="cd05233">
    <property type="entry name" value="SDR_c"/>
    <property type="match status" value="1"/>
</dbReference>
<protein>
    <submittedName>
        <fullName evidence="4">Short-chain alcohol dehydrogenase</fullName>
    </submittedName>
</protein>
<dbReference type="PANTHER" id="PTHR24322:SF736">
    <property type="entry name" value="RETINOL DEHYDROGENASE 10"/>
    <property type="match status" value="1"/>
</dbReference>
<evidence type="ECO:0000256" key="1">
    <source>
        <dbReference type="ARBA" id="ARBA00006484"/>
    </source>
</evidence>
<dbReference type="InterPro" id="IPR036291">
    <property type="entry name" value="NAD(P)-bd_dom_sf"/>
</dbReference>
<proteinExistence type="inferred from homology"/>
<dbReference type="SUPFAM" id="SSF51735">
    <property type="entry name" value="NAD(P)-binding Rossmann-fold domains"/>
    <property type="match status" value="1"/>
</dbReference>
<dbReference type="RefSeq" id="WP_173123528.1">
    <property type="nucleotide sequence ID" value="NZ_CBCSGW010000039.1"/>
</dbReference>
<dbReference type="PRINTS" id="PR00080">
    <property type="entry name" value="SDRFAMILY"/>
</dbReference>
<dbReference type="EMBL" id="JAAATY010000001">
    <property type="protein sequence ID" value="NRN63100.1"/>
    <property type="molecule type" value="Genomic_DNA"/>
</dbReference>
<dbReference type="InterPro" id="IPR002347">
    <property type="entry name" value="SDR_fam"/>
</dbReference>
<name>A0ABX2EVQ4_9PSEU</name>
<dbReference type="InterPro" id="IPR020904">
    <property type="entry name" value="Sc_DH/Rdtase_CS"/>
</dbReference>
<keyword evidence="2" id="KW-0560">Oxidoreductase</keyword>
<dbReference type="Pfam" id="PF00106">
    <property type="entry name" value="adh_short"/>
    <property type="match status" value="1"/>
</dbReference>
<comment type="caution">
    <text evidence="4">The sequence shown here is derived from an EMBL/GenBank/DDBJ whole genome shotgun (WGS) entry which is preliminary data.</text>
</comment>
<dbReference type="Gene3D" id="3.40.50.720">
    <property type="entry name" value="NAD(P)-binding Rossmann-like Domain"/>
    <property type="match status" value="1"/>
</dbReference>
<dbReference type="PRINTS" id="PR00081">
    <property type="entry name" value="GDHRDH"/>
</dbReference>
<organism evidence="4 5">
    <name type="scientific">Kibdelosporangium persicum</name>
    <dbReference type="NCBI Taxonomy" id="2698649"/>
    <lineage>
        <taxon>Bacteria</taxon>
        <taxon>Bacillati</taxon>
        <taxon>Actinomycetota</taxon>
        <taxon>Actinomycetes</taxon>
        <taxon>Pseudonocardiales</taxon>
        <taxon>Pseudonocardiaceae</taxon>
        <taxon>Kibdelosporangium</taxon>
    </lineage>
</organism>
<evidence type="ECO:0000313" key="4">
    <source>
        <dbReference type="EMBL" id="NRN63100.1"/>
    </source>
</evidence>